<dbReference type="EMBL" id="LR216287">
    <property type="protein sequence ID" value="VFJ14684.1"/>
    <property type="molecule type" value="Genomic_DNA"/>
</dbReference>
<keyword evidence="1" id="KW-0812">Transmembrane</keyword>
<keyword evidence="1" id="KW-0472">Membrane</keyword>
<feature type="transmembrane region" description="Helical" evidence="1">
    <location>
        <begin position="6"/>
        <end position="23"/>
    </location>
</feature>
<proteinExistence type="predicted"/>
<keyword evidence="3" id="KW-1185">Reference proteome</keyword>
<evidence type="ECO:0000313" key="2">
    <source>
        <dbReference type="EMBL" id="VFJ14684.1"/>
    </source>
</evidence>
<accession>A0A484IGA6</accession>
<keyword evidence="1" id="KW-1133">Transmembrane helix</keyword>
<protein>
    <submittedName>
        <fullName evidence="2">Uncharacterized protein</fullName>
    </submittedName>
</protein>
<sequence length="41" mass="4966">MDSRLWKVMSLVFNLLLLLLLRMNDLNRIVTRFLYHHGYCG</sequence>
<reference evidence="2 3" key="1">
    <citation type="submission" date="2019-02" db="EMBL/GenBank/DDBJ databases">
        <authorList>
            <person name="Lehtovirta-Morley E L."/>
        </authorList>
    </citation>
    <scope>NUCLEOTIDE SEQUENCE [LARGE SCALE GENOMIC DNA]</scope>
    <source>
        <strain evidence="2">NFRAN1</strain>
    </source>
</reference>
<evidence type="ECO:0000313" key="3">
    <source>
        <dbReference type="Proteomes" id="UP000294299"/>
    </source>
</evidence>
<evidence type="ECO:0000256" key="1">
    <source>
        <dbReference type="SAM" id="Phobius"/>
    </source>
</evidence>
<gene>
    <name evidence="2" type="ORF">NFRAN_2362</name>
</gene>
<dbReference type="AlphaFoldDB" id="A0A484IGA6"/>
<name>A0A484IGA6_9ARCH</name>
<organism evidence="2 3">
    <name type="scientific">Candidatus Nitrosocosmicus franklandianus</name>
    <dbReference type="NCBI Taxonomy" id="1798806"/>
    <lineage>
        <taxon>Archaea</taxon>
        <taxon>Nitrososphaerota</taxon>
        <taxon>Nitrososphaeria</taxon>
        <taxon>Nitrososphaerales</taxon>
        <taxon>Nitrososphaeraceae</taxon>
        <taxon>Candidatus Nitrosocosmicus</taxon>
    </lineage>
</organism>
<dbReference type="Proteomes" id="UP000294299">
    <property type="component" value="Chromosome NFRAN"/>
</dbReference>
<dbReference type="KEGG" id="nfn:NFRAN_2362"/>